<protein>
    <submittedName>
        <fullName evidence="5">D-lysergyl-peptide-synthetase subunit 2 (LPS2) (Ergot alkaloid synthesis protein B) (Nonribosomal peptide synthetase lpsB)</fullName>
    </submittedName>
</protein>
<dbReference type="GO" id="GO:0044550">
    <property type="term" value="P:secondary metabolite biosynthetic process"/>
    <property type="evidence" value="ECO:0007669"/>
    <property type="project" value="TreeGrafter"/>
</dbReference>
<evidence type="ECO:0000313" key="6">
    <source>
        <dbReference type="Proteomes" id="UP001152797"/>
    </source>
</evidence>
<evidence type="ECO:0000256" key="2">
    <source>
        <dbReference type="SAM" id="Phobius"/>
    </source>
</evidence>
<proteinExistence type="predicted"/>
<keyword evidence="2" id="KW-1133">Transmembrane helix</keyword>
<accession>A0A9P1G2L7</accession>
<dbReference type="EMBL" id="CAMXCT030002374">
    <property type="protein sequence ID" value="CAL4785025.1"/>
    <property type="molecule type" value="Genomic_DNA"/>
</dbReference>
<evidence type="ECO:0000313" key="4">
    <source>
        <dbReference type="EMBL" id="CAI3997713.1"/>
    </source>
</evidence>
<keyword evidence="2" id="KW-0472">Membrane</keyword>
<dbReference type="SUPFAM" id="SSF56801">
    <property type="entry name" value="Acetyl-CoA synthetase-like"/>
    <property type="match status" value="1"/>
</dbReference>
<dbReference type="PANTHER" id="PTHR45527:SF1">
    <property type="entry name" value="FATTY ACID SYNTHASE"/>
    <property type="match status" value="1"/>
</dbReference>
<reference evidence="4" key="1">
    <citation type="submission" date="2022-10" db="EMBL/GenBank/DDBJ databases">
        <authorList>
            <person name="Chen Y."/>
            <person name="Dougan E. K."/>
            <person name="Chan C."/>
            <person name="Rhodes N."/>
            <person name="Thang M."/>
        </authorList>
    </citation>
    <scope>NUCLEOTIDE SEQUENCE</scope>
</reference>
<feature type="domain" description="AMP-dependent synthetase/ligase" evidence="3">
    <location>
        <begin position="624"/>
        <end position="859"/>
    </location>
</feature>
<feature type="transmembrane region" description="Helical" evidence="2">
    <location>
        <begin position="61"/>
        <end position="85"/>
    </location>
</feature>
<feature type="compositionally biased region" description="Low complexity" evidence="1">
    <location>
        <begin position="403"/>
        <end position="416"/>
    </location>
</feature>
<dbReference type="InterPro" id="IPR000873">
    <property type="entry name" value="AMP-dep_synth/lig_dom"/>
</dbReference>
<dbReference type="Gene3D" id="3.40.50.12780">
    <property type="entry name" value="N-terminal domain of ligase-like"/>
    <property type="match status" value="1"/>
</dbReference>
<dbReference type="OrthoDB" id="443001at2759"/>
<keyword evidence="2" id="KW-0812">Transmembrane</keyword>
<dbReference type="AlphaFoldDB" id="A0A9P1G2L7"/>
<dbReference type="PANTHER" id="PTHR45527">
    <property type="entry name" value="NONRIBOSOMAL PEPTIDE SYNTHETASE"/>
    <property type="match status" value="1"/>
</dbReference>
<comment type="caution">
    <text evidence="4">The sequence shown here is derived from an EMBL/GenBank/DDBJ whole genome shotgun (WGS) entry which is preliminary data.</text>
</comment>
<dbReference type="GO" id="GO:0031177">
    <property type="term" value="F:phosphopantetheine binding"/>
    <property type="evidence" value="ECO:0007669"/>
    <property type="project" value="TreeGrafter"/>
</dbReference>
<dbReference type="GO" id="GO:0043041">
    <property type="term" value="P:amino acid activation for nonribosomal peptide biosynthetic process"/>
    <property type="evidence" value="ECO:0007669"/>
    <property type="project" value="TreeGrafter"/>
</dbReference>
<dbReference type="EMBL" id="CAMXCT020002374">
    <property type="protein sequence ID" value="CAL1151088.1"/>
    <property type="molecule type" value="Genomic_DNA"/>
</dbReference>
<evidence type="ECO:0000313" key="5">
    <source>
        <dbReference type="EMBL" id="CAL4785025.1"/>
    </source>
</evidence>
<dbReference type="EMBL" id="CAMXCT010002374">
    <property type="protein sequence ID" value="CAI3997713.1"/>
    <property type="molecule type" value="Genomic_DNA"/>
</dbReference>
<sequence length="932" mass="104270">MGCAVEEMMFATTLATIYISYLFWLGITGPKGALKAIAAARDESDETHPREVMLRIHEKRYAVWIAGTTLSALCSEMYCIFVIASSSVFRGSLMEDVFGTFHFWTAFASSVCTRWASKPGQEMSSRQILILTTLINFFGLVNSIDLSNHLVCANYLGRMFVASFSPDIGFTVQLNVYMIPFAIACGYYRQGPGCDFTVLSELIVNEVVSVTFMSVVLGQLNYLNIKQEKANMELEENVKKQDLHIKEREALLNAAKSLLAVMCDCCEQLSHDWKILQPSDKVLEMFRFPNLRKERPKNFDLVQCIAVEDQDRFTNFIATSLNAPSALHLQMKDFHGRLFDVQLFHMPVPSLLTEDPQHLVGIITKDNREHRELPRARKHRDVIASIASIPEGAILDDEVAGTSSSSDDVSIKSKGSQRLSNLEDQRSSPGFVTDPLQFINLIDSVKMNVDLHTGQKGYHVRKLLFSFKEPTTEDGLKLFSFLKRRYRVVVEDWLQEHVNSWYHGVACDEKCLGTKLSLSGLGSIAVGEMNVLGIWSQEVLAKKLGPTLALCWPGGCWRCNIGLPNVTFRGTKNMTPKKAAVVTYCSAKNVIPKHSWHAFKVRLAHETCDVLAALDRIEGDRELPDQLTYQELQHHAKHIAGTLQNLPQLKRDGDVLASGLRRGNDFYTLFVACSFCQIPFVALSTDLAQQDIERLRNQQILSELKPRVLILHSEEQLQPHLGPEPVFVPTVTFRSLLASPLGNSFTAPPADPTKILCFQYTGGTTGASRCCVATQQMALWEVVKYKEVVALDSSHRVLQQHSAYWAASLFGEFDIAWAGGCTLVFANCSNVQELANCIASTEVTCAGLVPSVLETLEERRVRTVRNDRESVVKDFLKWDDLAPIGEITVLWNVKGLKPSAQDFFWCLAAKAKEFGEGCDYEIDEEATVILTM</sequence>
<dbReference type="Pfam" id="PF00501">
    <property type="entry name" value="AMP-binding"/>
    <property type="match status" value="1"/>
</dbReference>
<reference evidence="5 6" key="2">
    <citation type="submission" date="2024-05" db="EMBL/GenBank/DDBJ databases">
        <authorList>
            <person name="Chen Y."/>
            <person name="Shah S."/>
            <person name="Dougan E. K."/>
            <person name="Thang M."/>
            <person name="Chan C."/>
        </authorList>
    </citation>
    <scope>NUCLEOTIDE SEQUENCE [LARGE SCALE GENOMIC DNA]</scope>
</reference>
<evidence type="ECO:0000256" key="1">
    <source>
        <dbReference type="SAM" id="MobiDB-lite"/>
    </source>
</evidence>
<feature type="region of interest" description="Disordered" evidence="1">
    <location>
        <begin position="399"/>
        <end position="428"/>
    </location>
</feature>
<gene>
    <name evidence="4" type="ORF">C1SCF055_LOCUS24067</name>
</gene>
<evidence type="ECO:0000259" key="3">
    <source>
        <dbReference type="Pfam" id="PF00501"/>
    </source>
</evidence>
<organism evidence="4">
    <name type="scientific">Cladocopium goreaui</name>
    <dbReference type="NCBI Taxonomy" id="2562237"/>
    <lineage>
        <taxon>Eukaryota</taxon>
        <taxon>Sar</taxon>
        <taxon>Alveolata</taxon>
        <taxon>Dinophyceae</taxon>
        <taxon>Suessiales</taxon>
        <taxon>Symbiodiniaceae</taxon>
        <taxon>Cladocopium</taxon>
    </lineage>
</organism>
<dbReference type="Proteomes" id="UP001152797">
    <property type="component" value="Unassembled WGS sequence"/>
</dbReference>
<dbReference type="InterPro" id="IPR042099">
    <property type="entry name" value="ANL_N_sf"/>
</dbReference>
<keyword evidence="6" id="KW-1185">Reference proteome</keyword>
<name>A0A9P1G2L7_9DINO</name>
<dbReference type="GO" id="GO:0005737">
    <property type="term" value="C:cytoplasm"/>
    <property type="evidence" value="ECO:0007669"/>
    <property type="project" value="TreeGrafter"/>
</dbReference>